<dbReference type="PANTHER" id="PTHR34800">
    <property type="entry name" value="TETRAPYRROLE-BINDING PROTEIN, CHLOROPLASTIC"/>
    <property type="match status" value="1"/>
</dbReference>
<dbReference type="Pfam" id="PF05419">
    <property type="entry name" value="GUN4"/>
    <property type="match status" value="1"/>
</dbReference>
<sequence>MMTPRALQLAVLGTFVLSTGAFSRPPAASGVHAHRAVVPAVRPVVACAPTTVVAPALESECNFDHTPLQAALARGDLLEADQITRDALIKLGGEQAVVRDFVYFTEVKKLPYKDMATIDALWRAYTGDKQGYSVQSKLLRSARIGNDLIKLYERIGWCKPGGTLLRWTAGSGNEFIYDNEAAPAGHLPLTSTLRGTRLLTELMQHPAIVDASKTLK</sequence>
<accession>A0A8J5X1V9</accession>
<evidence type="ECO:0000259" key="2">
    <source>
        <dbReference type="Pfam" id="PF05419"/>
    </source>
</evidence>
<evidence type="ECO:0000256" key="1">
    <source>
        <dbReference type="SAM" id="SignalP"/>
    </source>
</evidence>
<protein>
    <recommendedName>
        <fullName evidence="2">GUN4-like domain-containing protein</fullName>
    </recommendedName>
</protein>
<dbReference type="InterPro" id="IPR037215">
    <property type="entry name" value="GUN4-like_sf"/>
</dbReference>
<dbReference type="OrthoDB" id="4835at2759"/>
<dbReference type="Gene3D" id="1.25.40.620">
    <property type="match status" value="1"/>
</dbReference>
<evidence type="ECO:0000313" key="3">
    <source>
        <dbReference type="EMBL" id="KAG8458636.1"/>
    </source>
</evidence>
<comment type="caution">
    <text evidence="3">The sequence shown here is derived from an EMBL/GenBank/DDBJ whole genome shotgun (WGS) entry which is preliminary data.</text>
</comment>
<keyword evidence="1" id="KW-0732">Signal</keyword>
<gene>
    <name evidence="3" type="ORF">KFE25_008433</name>
</gene>
<keyword evidence="4" id="KW-1185">Reference proteome</keyword>
<dbReference type="PANTHER" id="PTHR34800:SF1">
    <property type="entry name" value="TETRAPYRROLE-BINDING PROTEIN, CHLOROPLASTIC"/>
    <property type="match status" value="1"/>
</dbReference>
<dbReference type="AlphaFoldDB" id="A0A8J5X1V9"/>
<dbReference type="Gene3D" id="1.10.10.1770">
    <property type="entry name" value="Gun4-like"/>
    <property type="match status" value="1"/>
</dbReference>
<dbReference type="EMBL" id="JAGTXO010000049">
    <property type="protein sequence ID" value="KAG8458636.1"/>
    <property type="molecule type" value="Genomic_DNA"/>
</dbReference>
<dbReference type="GO" id="GO:0046906">
    <property type="term" value="F:tetrapyrrole binding"/>
    <property type="evidence" value="ECO:0007669"/>
    <property type="project" value="TreeGrafter"/>
</dbReference>
<evidence type="ECO:0000313" key="4">
    <source>
        <dbReference type="Proteomes" id="UP000751190"/>
    </source>
</evidence>
<dbReference type="InterPro" id="IPR008629">
    <property type="entry name" value="GUN4-like"/>
</dbReference>
<organism evidence="3 4">
    <name type="scientific">Diacronema lutheri</name>
    <name type="common">Unicellular marine alga</name>
    <name type="synonym">Monochrysis lutheri</name>
    <dbReference type="NCBI Taxonomy" id="2081491"/>
    <lineage>
        <taxon>Eukaryota</taxon>
        <taxon>Haptista</taxon>
        <taxon>Haptophyta</taxon>
        <taxon>Pavlovophyceae</taxon>
        <taxon>Pavlovales</taxon>
        <taxon>Pavlovaceae</taxon>
        <taxon>Diacronema</taxon>
    </lineage>
</organism>
<name>A0A8J5X1V9_DIALT</name>
<proteinExistence type="predicted"/>
<dbReference type="OMA" id="SVQKEIW"/>
<feature type="chain" id="PRO_5035200670" description="GUN4-like domain-containing protein" evidence="1">
    <location>
        <begin position="22"/>
        <end position="216"/>
    </location>
</feature>
<dbReference type="SUPFAM" id="SSF140869">
    <property type="entry name" value="GUN4-like"/>
    <property type="match status" value="1"/>
</dbReference>
<dbReference type="Proteomes" id="UP000751190">
    <property type="component" value="Unassembled WGS sequence"/>
</dbReference>
<reference evidence="3" key="1">
    <citation type="submission" date="2021-05" db="EMBL/GenBank/DDBJ databases">
        <title>The genome of the haptophyte Pavlova lutheri (Diacronema luteri, Pavlovales) - a model for lipid biosynthesis in eukaryotic algae.</title>
        <authorList>
            <person name="Hulatt C.J."/>
            <person name="Posewitz M.C."/>
        </authorList>
    </citation>
    <scope>NUCLEOTIDE SEQUENCE</scope>
    <source>
        <strain evidence="3">NIVA-4/92</strain>
    </source>
</reference>
<feature type="domain" description="GUN4-like" evidence="2">
    <location>
        <begin position="59"/>
        <end position="206"/>
    </location>
</feature>
<feature type="signal peptide" evidence="1">
    <location>
        <begin position="1"/>
        <end position="21"/>
    </location>
</feature>